<feature type="compositionally biased region" description="Low complexity" evidence="6">
    <location>
        <begin position="49"/>
        <end position="58"/>
    </location>
</feature>
<evidence type="ECO:0000256" key="5">
    <source>
        <dbReference type="RuleBase" id="RU003495"/>
    </source>
</evidence>
<evidence type="ECO:0000256" key="4">
    <source>
        <dbReference type="HAMAP-Rule" id="MF_02071"/>
    </source>
</evidence>
<dbReference type="InterPro" id="IPR036908">
    <property type="entry name" value="RlpA-like_sf"/>
</dbReference>
<dbReference type="SUPFAM" id="SSF50685">
    <property type="entry name" value="Barwin-like endoglucanases"/>
    <property type="match status" value="1"/>
</dbReference>
<dbReference type="EC" id="4.2.2.-" evidence="4"/>
<proteinExistence type="inferred from homology"/>
<name>A0A1F6TCC0_9PROT</name>
<comment type="similarity">
    <text evidence="4 5">Belongs to the RlpA family.</text>
</comment>
<feature type="domain" description="SPOR" evidence="7">
    <location>
        <begin position="214"/>
        <end position="311"/>
    </location>
</feature>
<dbReference type="InterPro" id="IPR007730">
    <property type="entry name" value="SPOR-like_dom"/>
</dbReference>
<feature type="region of interest" description="Disordered" evidence="6">
    <location>
        <begin position="40"/>
        <end position="68"/>
    </location>
</feature>
<dbReference type="Pfam" id="PF03330">
    <property type="entry name" value="DPBB_1"/>
    <property type="match status" value="1"/>
</dbReference>
<dbReference type="InterPro" id="IPR012997">
    <property type="entry name" value="RplA"/>
</dbReference>
<keyword evidence="1" id="KW-0732">Signal</keyword>
<keyword evidence="4" id="KW-0472">Membrane</keyword>
<keyword evidence="4" id="KW-0449">Lipoprotein</keyword>
<dbReference type="InterPro" id="IPR034718">
    <property type="entry name" value="RlpA"/>
</dbReference>
<comment type="caution">
    <text evidence="8">The sequence shown here is derived from an EMBL/GenBank/DDBJ whole genome shotgun (WGS) entry which is preliminary data.</text>
</comment>
<keyword evidence="4" id="KW-0564">Palmitate</keyword>
<dbReference type="Gene3D" id="3.30.70.1070">
    <property type="entry name" value="Sporulation related repeat"/>
    <property type="match status" value="1"/>
</dbReference>
<dbReference type="HAMAP" id="MF_02071">
    <property type="entry name" value="RlpA"/>
    <property type="match status" value="1"/>
</dbReference>
<dbReference type="NCBIfam" id="TIGR00413">
    <property type="entry name" value="rlpA"/>
    <property type="match status" value="1"/>
</dbReference>
<dbReference type="GO" id="GO:0042834">
    <property type="term" value="F:peptidoglycan binding"/>
    <property type="evidence" value="ECO:0007669"/>
    <property type="project" value="InterPro"/>
</dbReference>
<evidence type="ECO:0000313" key="9">
    <source>
        <dbReference type="Proteomes" id="UP000179344"/>
    </source>
</evidence>
<evidence type="ECO:0000256" key="6">
    <source>
        <dbReference type="SAM" id="MobiDB-lite"/>
    </source>
</evidence>
<dbReference type="GO" id="GO:0009279">
    <property type="term" value="C:cell outer membrane"/>
    <property type="evidence" value="ECO:0007669"/>
    <property type="project" value="TreeGrafter"/>
</dbReference>
<dbReference type="PROSITE" id="PS51257">
    <property type="entry name" value="PROKAR_LIPOPROTEIN"/>
    <property type="match status" value="1"/>
</dbReference>
<keyword evidence="3 4" id="KW-0961">Cell wall biogenesis/degradation</keyword>
<dbReference type="Gene3D" id="2.40.40.10">
    <property type="entry name" value="RlpA-like domain"/>
    <property type="match status" value="1"/>
</dbReference>
<evidence type="ECO:0000256" key="1">
    <source>
        <dbReference type="ARBA" id="ARBA00022729"/>
    </source>
</evidence>
<dbReference type="InterPro" id="IPR009009">
    <property type="entry name" value="RlpA-like_DPBB"/>
</dbReference>
<comment type="function">
    <text evidence="4">Lytic transglycosylase with a strong preference for naked glycan strands that lack stem peptides.</text>
</comment>
<dbReference type="SUPFAM" id="SSF110997">
    <property type="entry name" value="Sporulation related repeat"/>
    <property type="match status" value="1"/>
</dbReference>
<dbReference type="PROSITE" id="PS51724">
    <property type="entry name" value="SPOR"/>
    <property type="match status" value="1"/>
</dbReference>
<accession>A0A1F6TCC0</accession>
<keyword evidence="2 4" id="KW-0456">Lyase</keyword>
<evidence type="ECO:0000256" key="2">
    <source>
        <dbReference type="ARBA" id="ARBA00023239"/>
    </source>
</evidence>
<dbReference type="GO" id="GO:0071555">
    <property type="term" value="P:cell wall organization"/>
    <property type="evidence" value="ECO:0007669"/>
    <property type="project" value="UniProtKB-KW"/>
</dbReference>
<organism evidence="8 9">
    <name type="scientific">Candidatus Muproteobacteria bacterium RBG_16_65_31</name>
    <dbReference type="NCBI Taxonomy" id="1817759"/>
    <lineage>
        <taxon>Bacteria</taxon>
        <taxon>Pseudomonadati</taxon>
        <taxon>Pseudomonadota</taxon>
        <taxon>Candidatus Muproteobacteria</taxon>
    </lineage>
</organism>
<dbReference type="GO" id="GO:0000270">
    <property type="term" value="P:peptidoglycan metabolic process"/>
    <property type="evidence" value="ECO:0007669"/>
    <property type="project" value="UniProtKB-UniRule"/>
</dbReference>
<dbReference type="Proteomes" id="UP000179344">
    <property type="component" value="Unassembled WGS sequence"/>
</dbReference>
<dbReference type="CDD" id="cd22268">
    <property type="entry name" value="DPBB_RlpA-like"/>
    <property type="match status" value="1"/>
</dbReference>
<dbReference type="PANTHER" id="PTHR34183">
    <property type="entry name" value="ENDOLYTIC PEPTIDOGLYCAN TRANSGLYCOSYLASE RLPA"/>
    <property type="match status" value="1"/>
</dbReference>
<reference evidence="8 9" key="1">
    <citation type="journal article" date="2016" name="Nat. Commun.">
        <title>Thousands of microbial genomes shed light on interconnected biogeochemical processes in an aquifer system.</title>
        <authorList>
            <person name="Anantharaman K."/>
            <person name="Brown C.T."/>
            <person name="Hug L.A."/>
            <person name="Sharon I."/>
            <person name="Castelle C.J."/>
            <person name="Probst A.J."/>
            <person name="Thomas B.C."/>
            <person name="Singh A."/>
            <person name="Wilkins M.J."/>
            <person name="Karaoz U."/>
            <person name="Brodie E.L."/>
            <person name="Williams K.H."/>
            <person name="Hubbard S.S."/>
            <person name="Banfield J.F."/>
        </authorList>
    </citation>
    <scope>NUCLEOTIDE SEQUENCE [LARGE SCALE GENOMIC DNA]</scope>
</reference>
<evidence type="ECO:0000256" key="3">
    <source>
        <dbReference type="ARBA" id="ARBA00023316"/>
    </source>
</evidence>
<dbReference type="InterPro" id="IPR036680">
    <property type="entry name" value="SPOR-like_sf"/>
</dbReference>
<dbReference type="FunFam" id="2.40.40.10:FF:000003">
    <property type="entry name" value="Endolytic peptidoglycan transglycosylase RlpA"/>
    <property type="match status" value="1"/>
</dbReference>
<gene>
    <name evidence="4" type="primary">rlpA</name>
    <name evidence="8" type="ORF">A2V92_06230</name>
</gene>
<evidence type="ECO:0000259" key="7">
    <source>
        <dbReference type="PROSITE" id="PS51724"/>
    </source>
</evidence>
<dbReference type="EMBL" id="MFST01000142">
    <property type="protein sequence ID" value="OGI42742.1"/>
    <property type="molecule type" value="Genomic_DNA"/>
</dbReference>
<protein>
    <recommendedName>
        <fullName evidence="4">Endolytic peptidoglycan transglycosylase RlpA</fullName>
        <ecNumber evidence="4">4.2.2.-</ecNumber>
    </recommendedName>
</protein>
<evidence type="ECO:0000313" key="8">
    <source>
        <dbReference type="EMBL" id="OGI42742.1"/>
    </source>
</evidence>
<dbReference type="AlphaFoldDB" id="A0A1F6TCC0"/>
<keyword evidence="4" id="KW-1003">Cell membrane</keyword>
<dbReference type="GO" id="GO:0005886">
    <property type="term" value="C:plasma membrane"/>
    <property type="evidence" value="ECO:0007669"/>
    <property type="project" value="UniProtKB-SubCell"/>
</dbReference>
<comment type="subcellular location">
    <subcellularLocation>
        <location evidence="4">Cell membrane</location>
        <topology evidence="4">Lipid-anchor</topology>
    </subcellularLocation>
</comment>
<dbReference type="GO" id="GO:0008932">
    <property type="term" value="F:lytic endotransglycosylase activity"/>
    <property type="evidence" value="ECO:0007669"/>
    <property type="project" value="UniProtKB-UniRule"/>
</dbReference>
<sequence>MRPARGAKTAHRTARLLAPLLLTTLVCACSFLPRGGGYFEDDGPEAHPPADAAAAPDAVPQIEARSRSGNSPYSVYGVTYRPMAGAGDYRERGVASWYGKKFHGRRTSSGEAYDMYAMTAAHKTLPLPSYVRVRNLNNGRAVIVRVNDRGPFLNNRLIDLSYAAAARLGILGSGTGVVEVETVGPGETSEPAPAAKPKIEIIPAAAADQGADNPPAGARLYLQVGAFTEWDNAASLRERLERAQLRPIFIQSTLVAAESPNGADAQETDAPPDQARIYRVRIGPLPSVAEGDRLTELAAQHGVAGAKIVVE</sequence>
<dbReference type="PANTHER" id="PTHR34183:SF1">
    <property type="entry name" value="ENDOLYTIC PEPTIDOGLYCAN TRANSGLYCOSYLASE RLPA"/>
    <property type="match status" value="1"/>
</dbReference>